<protein>
    <submittedName>
        <fullName evidence="3">Uncharacterized protein</fullName>
    </submittedName>
</protein>
<feature type="transmembrane region" description="Helical" evidence="2">
    <location>
        <begin position="44"/>
        <end position="61"/>
    </location>
</feature>
<dbReference type="InParanoid" id="F0YL37"/>
<accession>F0YL37</accession>
<evidence type="ECO:0000313" key="3">
    <source>
        <dbReference type="EMBL" id="EGB04182.1"/>
    </source>
</evidence>
<organism evidence="4">
    <name type="scientific">Aureococcus anophagefferens</name>
    <name type="common">Harmful bloom alga</name>
    <dbReference type="NCBI Taxonomy" id="44056"/>
    <lineage>
        <taxon>Eukaryota</taxon>
        <taxon>Sar</taxon>
        <taxon>Stramenopiles</taxon>
        <taxon>Ochrophyta</taxon>
        <taxon>Pelagophyceae</taxon>
        <taxon>Pelagomonadales</taxon>
        <taxon>Pelagomonadaceae</taxon>
        <taxon>Aureococcus</taxon>
    </lineage>
</organism>
<feature type="region of interest" description="Disordered" evidence="1">
    <location>
        <begin position="308"/>
        <end position="333"/>
    </location>
</feature>
<evidence type="ECO:0000256" key="2">
    <source>
        <dbReference type="SAM" id="Phobius"/>
    </source>
</evidence>
<keyword evidence="2" id="KW-1133">Transmembrane helix</keyword>
<name>F0YL37_AURAN</name>
<sequence>MAAAAYCDRVRAPLGVLAARASIDGECEWPANPGETRTREIRRFLVWAPLYLGIMIFLFPLSPCSSHGYFPGTSATSQWNSNCRGREARRGGHDDGGDSLVVLPPGDATPHAAREASQLRRSFFKSDLGATTAMSRCEHSLKLSKKEVIAIGRPRALARENPAGIDAGERVGTTARRRSGASPRPDAYRVAARPAPPPPPTARRGLPSAHRAPRAPRQGRDERRDRKPRHAVQRAASGPGHSIGNRGAISNVPRWPGSTVLPHFGFEAAMVAALCLCSALAARDHRTGPRGCRFPRATVHAPAGPHFLSTPCGARRPTVGGRQPRRRRWWPGDANSRSYKTAAALPVGAVLQPEDLHIALNEGFRVLYAVFRVDRSPSLCSDGRLDILELLRDALRSSTPKSCPTLAEARTLRGNHVSWIARATAAGRRDTGVDRT</sequence>
<proteinExistence type="predicted"/>
<dbReference type="KEGG" id="aaf:AURANDRAFT_67430"/>
<feature type="region of interest" description="Disordered" evidence="1">
    <location>
        <begin position="161"/>
        <end position="250"/>
    </location>
</feature>
<dbReference type="RefSeq" id="XP_009041167.1">
    <property type="nucleotide sequence ID" value="XM_009042919.1"/>
</dbReference>
<reference evidence="3 4" key="1">
    <citation type="journal article" date="2011" name="Proc. Natl. Acad. Sci. U.S.A.">
        <title>Niche of harmful alga Aureococcus anophagefferens revealed through ecogenomics.</title>
        <authorList>
            <person name="Gobler C.J."/>
            <person name="Berry D.L."/>
            <person name="Dyhrman S.T."/>
            <person name="Wilhelm S.W."/>
            <person name="Salamov A."/>
            <person name="Lobanov A.V."/>
            <person name="Zhang Y."/>
            <person name="Collier J.L."/>
            <person name="Wurch L.L."/>
            <person name="Kustka A.B."/>
            <person name="Dill B.D."/>
            <person name="Shah M."/>
            <person name="VerBerkmoes N.C."/>
            <person name="Kuo A."/>
            <person name="Terry A."/>
            <person name="Pangilinan J."/>
            <person name="Lindquist E.A."/>
            <person name="Lucas S."/>
            <person name="Paulsen I.T."/>
            <person name="Hattenrath-Lehmann T.K."/>
            <person name="Talmage S.C."/>
            <person name="Walker E.A."/>
            <person name="Koch F."/>
            <person name="Burson A.M."/>
            <person name="Marcoval M.A."/>
            <person name="Tang Y.Z."/>
            <person name="Lecleir G.R."/>
            <person name="Coyne K.J."/>
            <person name="Berg G.M."/>
            <person name="Bertrand E.M."/>
            <person name="Saito M.A."/>
            <person name="Gladyshev V.N."/>
            <person name="Grigoriev I.V."/>
        </authorList>
    </citation>
    <scope>NUCLEOTIDE SEQUENCE [LARGE SCALE GENOMIC DNA]</scope>
    <source>
        <strain evidence="4">CCMP 1984</strain>
    </source>
</reference>
<evidence type="ECO:0000256" key="1">
    <source>
        <dbReference type="SAM" id="MobiDB-lite"/>
    </source>
</evidence>
<dbReference type="AlphaFoldDB" id="F0YL37"/>
<feature type="compositionally biased region" description="Low complexity" evidence="1">
    <location>
        <begin position="183"/>
        <end position="193"/>
    </location>
</feature>
<keyword evidence="4" id="KW-1185">Reference proteome</keyword>
<dbReference type="EMBL" id="GL833155">
    <property type="protein sequence ID" value="EGB04182.1"/>
    <property type="molecule type" value="Genomic_DNA"/>
</dbReference>
<dbReference type="GeneID" id="20226231"/>
<evidence type="ECO:0000313" key="4">
    <source>
        <dbReference type="Proteomes" id="UP000002729"/>
    </source>
</evidence>
<keyword evidence="2" id="KW-0812">Transmembrane</keyword>
<dbReference type="Proteomes" id="UP000002729">
    <property type="component" value="Unassembled WGS sequence"/>
</dbReference>
<gene>
    <name evidence="3" type="ORF">AURANDRAFT_67430</name>
</gene>
<keyword evidence="2" id="KW-0472">Membrane</keyword>